<reference evidence="2" key="1">
    <citation type="submission" date="2021-01" db="EMBL/GenBank/DDBJ databases">
        <authorList>
            <person name="Lovell J.T."/>
            <person name="Bentley N."/>
            <person name="Bhattarai G."/>
            <person name="Jenkins J.W."/>
            <person name="Sreedasyam A."/>
            <person name="Alarcon Y."/>
            <person name="Bock C."/>
            <person name="Boston L."/>
            <person name="Carlson J."/>
            <person name="Cervantes K."/>
            <person name="Clermont K."/>
            <person name="Krom N."/>
            <person name="Kubenka K."/>
            <person name="Mamidi S."/>
            <person name="Mattison C."/>
            <person name="Monteros M."/>
            <person name="Pisani C."/>
            <person name="Plott C."/>
            <person name="Rajasekar S."/>
            <person name="Rhein H.S."/>
            <person name="Rohla C."/>
            <person name="Song M."/>
            <person name="Hilaire R.S."/>
            <person name="Shu S."/>
            <person name="Wells L."/>
            <person name="Wang X."/>
            <person name="Webber J."/>
            <person name="Heerema R.J."/>
            <person name="Klein P."/>
            <person name="Conner P."/>
            <person name="Grauke L."/>
            <person name="Grimwood J."/>
            <person name="Schmutz J."/>
            <person name="Randall J.J."/>
        </authorList>
    </citation>
    <scope>NUCLEOTIDE SEQUENCE</scope>
    <source>
        <tissue evidence="2">Leaf</tissue>
    </source>
</reference>
<proteinExistence type="predicted"/>
<comment type="caution">
    <text evidence="2">The sequence shown here is derived from an EMBL/GenBank/DDBJ whole genome shotgun (WGS) entry which is preliminary data.</text>
</comment>
<dbReference type="EMBL" id="CM031832">
    <property type="protein sequence ID" value="KAG6698954.1"/>
    <property type="molecule type" value="Genomic_DNA"/>
</dbReference>
<organism evidence="2 3">
    <name type="scientific">Carya illinoinensis</name>
    <name type="common">Pecan</name>
    <dbReference type="NCBI Taxonomy" id="32201"/>
    <lineage>
        <taxon>Eukaryota</taxon>
        <taxon>Viridiplantae</taxon>
        <taxon>Streptophyta</taxon>
        <taxon>Embryophyta</taxon>
        <taxon>Tracheophyta</taxon>
        <taxon>Spermatophyta</taxon>
        <taxon>Magnoliopsida</taxon>
        <taxon>eudicotyledons</taxon>
        <taxon>Gunneridae</taxon>
        <taxon>Pentapetalae</taxon>
        <taxon>rosids</taxon>
        <taxon>fabids</taxon>
        <taxon>Fagales</taxon>
        <taxon>Juglandaceae</taxon>
        <taxon>Carya</taxon>
    </lineage>
</organism>
<evidence type="ECO:0000256" key="1">
    <source>
        <dbReference type="SAM" id="MobiDB-lite"/>
    </source>
</evidence>
<evidence type="ECO:0000313" key="2">
    <source>
        <dbReference type="EMBL" id="KAG6698954.1"/>
    </source>
</evidence>
<accession>A0A922E992</accession>
<dbReference type="Proteomes" id="UP000811246">
    <property type="component" value="Chromosome 8"/>
</dbReference>
<protein>
    <submittedName>
        <fullName evidence="2">Uncharacterized protein</fullName>
    </submittedName>
</protein>
<evidence type="ECO:0000313" key="3">
    <source>
        <dbReference type="Proteomes" id="UP000811246"/>
    </source>
</evidence>
<name>A0A922E992_CARIL</name>
<dbReference type="AlphaFoldDB" id="A0A922E992"/>
<gene>
    <name evidence="2" type="ORF">I3842_08G046000</name>
</gene>
<feature type="region of interest" description="Disordered" evidence="1">
    <location>
        <begin position="31"/>
        <end position="50"/>
    </location>
</feature>
<sequence length="75" mass="8957">MYLRCWEEDARLQYKFYLSLLRKRANDSFPELDNTKPRNSTKMHYSELSKRATRAPEPRAGYLYISLKCHWAAGI</sequence>